<keyword evidence="3" id="KW-0812">Transmembrane</keyword>
<feature type="region of interest" description="Disordered" evidence="2">
    <location>
        <begin position="239"/>
        <end position="275"/>
    </location>
</feature>
<sequence length="349" mass="40081">MGKRISPKKASDREKKWDKIFNALVKLTQNLQSERQSLEERVQFLHEFIYKMKMEQKVSSLKAEFALGLKERESFIFKHRYENAENEAADFKEWLDYLVRKCTWPIDASIDIRCESSRNKALHEEVRKLKNELEKSKVDRSSEISALLAEKNFIWNQYKQMETSLTEKIRKERDEAKNANEKVHMLVSRADELQISNEMLKANITTMESESNKKNEEIAKLMKEIETLKARSGSASALLRPCRAGSASSSGRGKKSSATRASTIKGKKESDSSQTTEKVRRGLTFFAANIFSDGFTIYHAVMIILVPLAEYIKVNKGSRNLKRKAIDVIVIPDTPKLFTSSFKVPKLKN</sequence>
<keyword evidence="3" id="KW-1133">Transmembrane helix</keyword>
<gene>
    <name evidence="4" type="ORF">SASPL_103614</name>
</gene>
<dbReference type="PANTHER" id="PTHR35992">
    <property type="entry name" value="CYTOMATRIX PROTEIN-LIKE PROTEIN"/>
    <property type="match status" value="1"/>
</dbReference>
<reference evidence="4" key="1">
    <citation type="submission" date="2018-01" db="EMBL/GenBank/DDBJ databases">
        <authorList>
            <person name="Mao J.F."/>
        </authorList>
    </citation>
    <scope>NUCLEOTIDE SEQUENCE</scope>
    <source>
        <strain evidence="4">Huo1</strain>
        <tissue evidence="4">Leaf</tissue>
    </source>
</reference>
<evidence type="ECO:0000313" key="5">
    <source>
        <dbReference type="Proteomes" id="UP000298416"/>
    </source>
</evidence>
<proteinExistence type="predicted"/>
<keyword evidence="5" id="KW-1185">Reference proteome</keyword>
<accession>A0A8X9A917</accession>
<keyword evidence="1" id="KW-0175">Coiled coil</keyword>
<dbReference type="EMBL" id="PNBA02000002">
    <property type="protein sequence ID" value="KAG6432041.1"/>
    <property type="molecule type" value="Genomic_DNA"/>
</dbReference>
<comment type="caution">
    <text evidence="4">The sequence shown here is derived from an EMBL/GenBank/DDBJ whole genome shotgun (WGS) entry which is preliminary data.</text>
</comment>
<protein>
    <submittedName>
        <fullName evidence="4">Uncharacterized protein</fullName>
    </submittedName>
</protein>
<feature type="transmembrane region" description="Helical" evidence="3">
    <location>
        <begin position="295"/>
        <end position="314"/>
    </location>
</feature>
<reference evidence="4" key="2">
    <citation type="submission" date="2020-08" db="EMBL/GenBank/DDBJ databases">
        <title>Plant Genome Project.</title>
        <authorList>
            <person name="Zhang R.-G."/>
        </authorList>
    </citation>
    <scope>NUCLEOTIDE SEQUENCE</scope>
    <source>
        <strain evidence="4">Huo1</strain>
        <tissue evidence="4">Leaf</tissue>
    </source>
</reference>
<evidence type="ECO:0000256" key="2">
    <source>
        <dbReference type="SAM" id="MobiDB-lite"/>
    </source>
</evidence>
<evidence type="ECO:0000256" key="3">
    <source>
        <dbReference type="SAM" id="Phobius"/>
    </source>
</evidence>
<evidence type="ECO:0000313" key="4">
    <source>
        <dbReference type="EMBL" id="KAG6432041.1"/>
    </source>
</evidence>
<organism evidence="4">
    <name type="scientific">Salvia splendens</name>
    <name type="common">Scarlet sage</name>
    <dbReference type="NCBI Taxonomy" id="180675"/>
    <lineage>
        <taxon>Eukaryota</taxon>
        <taxon>Viridiplantae</taxon>
        <taxon>Streptophyta</taxon>
        <taxon>Embryophyta</taxon>
        <taxon>Tracheophyta</taxon>
        <taxon>Spermatophyta</taxon>
        <taxon>Magnoliopsida</taxon>
        <taxon>eudicotyledons</taxon>
        <taxon>Gunneridae</taxon>
        <taxon>Pentapetalae</taxon>
        <taxon>asterids</taxon>
        <taxon>lamiids</taxon>
        <taxon>Lamiales</taxon>
        <taxon>Lamiaceae</taxon>
        <taxon>Nepetoideae</taxon>
        <taxon>Mentheae</taxon>
        <taxon>Salviinae</taxon>
        <taxon>Salvia</taxon>
        <taxon>Salvia subgen. Calosphace</taxon>
        <taxon>core Calosphace</taxon>
    </lineage>
</organism>
<dbReference type="Proteomes" id="UP000298416">
    <property type="component" value="Unassembled WGS sequence"/>
</dbReference>
<dbReference type="AlphaFoldDB" id="A0A8X9A917"/>
<keyword evidence="3" id="KW-0472">Membrane</keyword>
<dbReference type="PANTHER" id="PTHR35992:SF1">
    <property type="entry name" value="CYTOMATRIX PROTEIN-LIKE PROTEIN"/>
    <property type="match status" value="1"/>
</dbReference>
<feature type="coiled-coil region" evidence="1">
    <location>
        <begin position="112"/>
        <end position="231"/>
    </location>
</feature>
<evidence type="ECO:0000256" key="1">
    <source>
        <dbReference type="SAM" id="Coils"/>
    </source>
</evidence>
<name>A0A8X9A917_SALSN</name>